<feature type="domain" description="EamA" evidence="2">
    <location>
        <begin position="153"/>
        <end position="281"/>
    </location>
</feature>
<protein>
    <submittedName>
        <fullName evidence="3">DMT family transporter</fullName>
    </submittedName>
</protein>
<name>A0ABV7J2Q8_9RHOB</name>
<dbReference type="InterPro" id="IPR000620">
    <property type="entry name" value="EamA_dom"/>
</dbReference>
<feature type="transmembrane region" description="Helical" evidence="1">
    <location>
        <begin position="212"/>
        <end position="231"/>
    </location>
</feature>
<evidence type="ECO:0000256" key="1">
    <source>
        <dbReference type="SAM" id="Phobius"/>
    </source>
</evidence>
<organism evidence="3 4">
    <name type="scientific">Cypionkella sinensis</name>
    <dbReference type="NCBI Taxonomy" id="1756043"/>
    <lineage>
        <taxon>Bacteria</taxon>
        <taxon>Pseudomonadati</taxon>
        <taxon>Pseudomonadota</taxon>
        <taxon>Alphaproteobacteria</taxon>
        <taxon>Rhodobacterales</taxon>
        <taxon>Paracoccaceae</taxon>
        <taxon>Cypionkella</taxon>
    </lineage>
</organism>
<accession>A0ABV7J2Q8</accession>
<dbReference type="PANTHER" id="PTHR22911">
    <property type="entry name" value="ACYL-MALONYL CONDENSING ENZYME-RELATED"/>
    <property type="match status" value="1"/>
</dbReference>
<keyword evidence="1" id="KW-0812">Transmembrane</keyword>
<reference evidence="4" key="1">
    <citation type="journal article" date="2019" name="Int. J. Syst. Evol. Microbiol.">
        <title>The Global Catalogue of Microorganisms (GCM) 10K type strain sequencing project: providing services to taxonomists for standard genome sequencing and annotation.</title>
        <authorList>
            <consortium name="The Broad Institute Genomics Platform"/>
            <consortium name="The Broad Institute Genome Sequencing Center for Infectious Disease"/>
            <person name="Wu L."/>
            <person name="Ma J."/>
        </authorList>
    </citation>
    <scope>NUCLEOTIDE SEQUENCE [LARGE SCALE GENOMIC DNA]</scope>
    <source>
        <strain evidence="4">KCTC 52039</strain>
    </source>
</reference>
<dbReference type="Pfam" id="PF00892">
    <property type="entry name" value="EamA"/>
    <property type="match status" value="2"/>
</dbReference>
<feature type="domain" description="EamA" evidence="2">
    <location>
        <begin position="9"/>
        <end position="143"/>
    </location>
</feature>
<evidence type="ECO:0000313" key="4">
    <source>
        <dbReference type="Proteomes" id="UP001595547"/>
    </source>
</evidence>
<keyword evidence="4" id="KW-1185">Reference proteome</keyword>
<proteinExistence type="predicted"/>
<dbReference type="RefSeq" id="WP_380074620.1">
    <property type="nucleotide sequence ID" value="NZ_JBHRTO010000002.1"/>
</dbReference>
<dbReference type="Gene3D" id="1.10.3730.20">
    <property type="match status" value="1"/>
</dbReference>
<keyword evidence="1" id="KW-0472">Membrane</keyword>
<feature type="transmembrane region" description="Helical" evidence="1">
    <location>
        <begin position="243"/>
        <end position="260"/>
    </location>
</feature>
<feature type="transmembrane region" description="Helical" evidence="1">
    <location>
        <begin position="153"/>
        <end position="170"/>
    </location>
</feature>
<dbReference type="SUPFAM" id="SSF103481">
    <property type="entry name" value="Multidrug resistance efflux transporter EmrE"/>
    <property type="match status" value="2"/>
</dbReference>
<evidence type="ECO:0000259" key="2">
    <source>
        <dbReference type="Pfam" id="PF00892"/>
    </source>
</evidence>
<dbReference type="EMBL" id="JBHRTO010000002">
    <property type="protein sequence ID" value="MFC3182965.1"/>
    <property type="molecule type" value="Genomic_DNA"/>
</dbReference>
<feature type="transmembrane region" description="Helical" evidence="1">
    <location>
        <begin position="79"/>
        <end position="97"/>
    </location>
</feature>
<comment type="caution">
    <text evidence="3">The sequence shown here is derived from an EMBL/GenBank/DDBJ whole genome shotgun (WGS) entry which is preliminary data.</text>
</comment>
<dbReference type="Proteomes" id="UP001595547">
    <property type="component" value="Unassembled WGS sequence"/>
</dbReference>
<gene>
    <name evidence="3" type="ORF">ACFOGH_18345</name>
</gene>
<dbReference type="InterPro" id="IPR037185">
    <property type="entry name" value="EmrE-like"/>
</dbReference>
<keyword evidence="1" id="KW-1133">Transmembrane helix</keyword>
<feature type="transmembrane region" description="Helical" evidence="1">
    <location>
        <begin position="128"/>
        <end position="147"/>
    </location>
</feature>
<evidence type="ECO:0000313" key="3">
    <source>
        <dbReference type="EMBL" id="MFC3182965.1"/>
    </source>
</evidence>
<dbReference type="PANTHER" id="PTHR22911:SF103">
    <property type="entry name" value="BLR2811 PROTEIN"/>
    <property type="match status" value="1"/>
</dbReference>
<feature type="transmembrane region" description="Helical" evidence="1">
    <location>
        <begin position="266"/>
        <end position="283"/>
    </location>
</feature>
<feature type="transmembrane region" description="Helical" evidence="1">
    <location>
        <begin position="38"/>
        <end position="58"/>
    </location>
</feature>
<sequence length="295" mass="32165">MKTAQNLKLGIWLMVASTVVFALQDGISRHLGGTYNVYMVVMLRFWVFAAFVVTLAARSPGGIRAATRTRFPAQQITRGVILVAEVCAMVLAFIHLGLIQSHAVFACYPLLVAALSGPVLGEKVGWRRWTAIAIGFVGVLIILEPGFAVFSPWALIPFISALMFAVYGLLTRFVARKDPASVSFFWTGVVGAVAMTPIGLWHWQPMLPGDWLWMGALCCTAIIGHWLLIKAYAVAEASAVQPFAYLQLMFIALLGVFLFGETLRPNVAIGACVVVAAGLFTLWRQRVKAVEPPQI</sequence>
<feature type="transmembrane region" description="Helical" evidence="1">
    <location>
        <begin position="103"/>
        <end position="121"/>
    </location>
</feature>
<feature type="transmembrane region" description="Helical" evidence="1">
    <location>
        <begin position="182"/>
        <end position="200"/>
    </location>
</feature>